<dbReference type="AlphaFoldDB" id="A0A8J6FH87"/>
<dbReference type="InterPro" id="IPR001611">
    <property type="entry name" value="Leu-rich_rpt"/>
</dbReference>
<evidence type="ECO:0000256" key="5">
    <source>
        <dbReference type="SAM" id="SignalP"/>
    </source>
</evidence>
<dbReference type="GO" id="GO:1901224">
    <property type="term" value="P:positive regulation of non-canonical NF-kappaB signal transduction"/>
    <property type="evidence" value="ECO:0007669"/>
    <property type="project" value="TreeGrafter"/>
</dbReference>
<dbReference type="OrthoDB" id="1394818at2759"/>
<feature type="chain" id="PRO_5035232458" description="LRRCT domain-containing protein" evidence="5">
    <location>
        <begin position="20"/>
        <end position="365"/>
    </location>
</feature>
<keyword evidence="4" id="KW-0472">Membrane</keyword>
<dbReference type="SMART" id="SM00082">
    <property type="entry name" value="LRRCT"/>
    <property type="match status" value="1"/>
</dbReference>
<name>A0A8J6FH87_ELECQ</name>
<dbReference type="PANTHER" id="PTHR31450">
    <property type="entry name" value="LEUCINE-RICH REPEAT-CONTAINING PROTEIN 19 LRRC19 FAMILY MEMBER"/>
    <property type="match status" value="1"/>
</dbReference>
<keyword evidence="8" id="KW-1185">Reference proteome</keyword>
<reference evidence="7" key="1">
    <citation type="thesis" date="2020" institute="ProQuest LLC" country="789 East Eisenhower Parkway, Ann Arbor, MI, USA">
        <title>Comparative Genomics and Chromosome Evolution.</title>
        <authorList>
            <person name="Mudd A.B."/>
        </authorList>
    </citation>
    <scope>NUCLEOTIDE SEQUENCE</scope>
    <source>
        <strain evidence="7">HN-11 Male</strain>
        <tissue evidence="7">Kidney and liver</tissue>
    </source>
</reference>
<dbReference type="InterPro" id="IPR003591">
    <property type="entry name" value="Leu-rich_rpt_typical-subtyp"/>
</dbReference>
<evidence type="ECO:0000256" key="1">
    <source>
        <dbReference type="ARBA" id="ARBA00022614"/>
    </source>
</evidence>
<keyword evidence="1" id="KW-0433">Leucine-rich repeat</keyword>
<keyword evidence="4" id="KW-0812">Transmembrane</keyword>
<dbReference type="PROSITE" id="PS51450">
    <property type="entry name" value="LRR"/>
    <property type="match status" value="3"/>
</dbReference>
<evidence type="ECO:0000256" key="3">
    <source>
        <dbReference type="ARBA" id="ARBA00022737"/>
    </source>
</evidence>
<accession>A0A8J6FH87</accession>
<comment type="caution">
    <text evidence="7">The sequence shown here is derived from an EMBL/GenBank/DDBJ whole genome shotgun (WGS) entry which is preliminary data.</text>
</comment>
<gene>
    <name evidence="7" type="ORF">GDO78_006853</name>
</gene>
<dbReference type="SUPFAM" id="SSF52058">
    <property type="entry name" value="L domain-like"/>
    <property type="match status" value="1"/>
</dbReference>
<dbReference type="EMBL" id="WNTK01000003">
    <property type="protein sequence ID" value="KAG9486690.1"/>
    <property type="molecule type" value="Genomic_DNA"/>
</dbReference>
<dbReference type="GO" id="GO:0005886">
    <property type="term" value="C:plasma membrane"/>
    <property type="evidence" value="ECO:0007669"/>
    <property type="project" value="TreeGrafter"/>
</dbReference>
<dbReference type="Proteomes" id="UP000770717">
    <property type="component" value="Unassembled WGS sequence"/>
</dbReference>
<keyword evidence="4" id="KW-1133">Transmembrane helix</keyword>
<feature type="transmembrane region" description="Helical" evidence="4">
    <location>
        <begin position="267"/>
        <end position="288"/>
    </location>
</feature>
<dbReference type="Pfam" id="PF15176">
    <property type="entry name" value="LRR19-TM"/>
    <property type="match status" value="1"/>
</dbReference>
<evidence type="ECO:0000313" key="8">
    <source>
        <dbReference type="Proteomes" id="UP000770717"/>
    </source>
</evidence>
<evidence type="ECO:0000256" key="4">
    <source>
        <dbReference type="SAM" id="Phobius"/>
    </source>
</evidence>
<sequence length="365" mass="40944">MKIILLMICMGSLYNQVRCQDSLEPDFSGKNLTNIPKSESQNITKINLSQNNISLSPEDQESLRSYPNLTELNLCQNKIKELMNNSFSGLSKLEVLLLSKNSITSIGEMALVGLESLKILDLSFNLISRLPENIQMPSLHLQAFYLQNNSLTNLDVKESLKDLKSSLTITLSGNPWDCNCSLISLSVWLNTSMVLLEDENITLCATPKNMTNYTVKAINKAPSDLLSCGGSSDVSTTTSVISFDNVTSLVTTAQNETNATSNKGNSWTFLVGVIVIGIVTSLLILIAVKFPKWYNFILSYNHHRLKEEDPYMFEEEFNVDFNMGNNDKIQDDDNVVVFEQTHSFVPEEDGFIEDKYIDERDIKES</sequence>
<dbReference type="Gene3D" id="3.80.10.10">
    <property type="entry name" value="Ribonuclease Inhibitor"/>
    <property type="match status" value="2"/>
</dbReference>
<feature type="signal peptide" evidence="5">
    <location>
        <begin position="1"/>
        <end position="19"/>
    </location>
</feature>
<dbReference type="SMART" id="SM00369">
    <property type="entry name" value="LRR_TYP"/>
    <property type="match status" value="3"/>
</dbReference>
<evidence type="ECO:0000313" key="7">
    <source>
        <dbReference type="EMBL" id="KAG9486690.1"/>
    </source>
</evidence>
<protein>
    <recommendedName>
        <fullName evidence="6">LRRCT domain-containing protein</fullName>
    </recommendedName>
</protein>
<dbReference type="PANTHER" id="PTHR31450:SF4">
    <property type="entry name" value="LEUCINE-RICH REPEAT-CONTAINING PROTEIN 19"/>
    <property type="match status" value="1"/>
</dbReference>
<dbReference type="InterPro" id="IPR032675">
    <property type="entry name" value="LRR_dom_sf"/>
</dbReference>
<organism evidence="7 8">
    <name type="scientific">Eleutherodactylus coqui</name>
    <name type="common">Puerto Rican coqui</name>
    <dbReference type="NCBI Taxonomy" id="57060"/>
    <lineage>
        <taxon>Eukaryota</taxon>
        <taxon>Metazoa</taxon>
        <taxon>Chordata</taxon>
        <taxon>Craniata</taxon>
        <taxon>Vertebrata</taxon>
        <taxon>Euteleostomi</taxon>
        <taxon>Amphibia</taxon>
        <taxon>Batrachia</taxon>
        <taxon>Anura</taxon>
        <taxon>Neobatrachia</taxon>
        <taxon>Hyloidea</taxon>
        <taxon>Eleutherodactylidae</taxon>
        <taxon>Eleutherodactylinae</taxon>
        <taxon>Eleutherodactylus</taxon>
        <taxon>Eleutherodactylus</taxon>
    </lineage>
</organism>
<keyword evidence="3" id="KW-0677">Repeat</keyword>
<proteinExistence type="predicted"/>
<keyword evidence="2 5" id="KW-0732">Signal</keyword>
<dbReference type="Pfam" id="PF13855">
    <property type="entry name" value="LRR_8"/>
    <property type="match status" value="1"/>
</dbReference>
<dbReference type="GO" id="GO:0038023">
    <property type="term" value="F:signaling receptor activity"/>
    <property type="evidence" value="ECO:0007669"/>
    <property type="project" value="TreeGrafter"/>
</dbReference>
<evidence type="ECO:0000259" key="6">
    <source>
        <dbReference type="SMART" id="SM00082"/>
    </source>
</evidence>
<feature type="domain" description="LRRCT" evidence="6">
    <location>
        <begin position="174"/>
        <end position="229"/>
    </location>
</feature>
<evidence type="ECO:0000256" key="2">
    <source>
        <dbReference type="ARBA" id="ARBA00022729"/>
    </source>
</evidence>
<dbReference type="InterPro" id="IPR000483">
    <property type="entry name" value="Cys-rich_flank_reg_C"/>
</dbReference>